<feature type="signal peptide" evidence="2">
    <location>
        <begin position="1"/>
        <end position="23"/>
    </location>
</feature>
<sequence>MKTTQVSLQLLWISLICSLLLSSCETDSGKPTPATGCRIQKYTAVIQQPGSQHVQNEQAIFTYDNEGKLIKADSSWTISGGSSGLDNGNSSTVATYTYNAEGFLTAANSQTVRQTMIGTGNTKTDHRSLNTTFTYTQGKLTGYLANSVSFYGLATNVTGTFEYDAAGNVVKQTAVNTYTYDPNVVKEVPGYPSGWQRTWIYTDKQLTDYIEKRGAAETHPYTIQNGLVTKATYPESYTLFEYDNQQRLTKYQFFNGNKLNSYYTQTWNEGKPFFTSLPAFKGFPELQPIMGKVGVWKTFNYYADYPGSGIAQLTSISNTIQLNGEDFVSQAVTEHKDLTPGIPSQTGSRTENYTYTGCK</sequence>
<dbReference type="Gene3D" id="2.180.10.10">
    <property type="entry name" value="RHS repeat-associated core"/>
    <property type="match status" value="1"/>
</dbReference>
<keyword evidence="2" id="KW-0732">Signal</keyword>
<evidence type="ECO:0000313" key="3">
    <source>
        <dbReference type="EMBL" id="QHT65867.1"/>
    </source>
</evidence>
<evidence type="ECO:0008006" key="5">
    <source>
        <dbReference type="Google" id="ProtNLM"/>
    </source>
</evidence>
<dbReference type="AlphaFoldDB" id="A0A6C0GD84"/>
<dbReference type="Proteomes" id="UP000480178">
    <property type="component" value="Chromosome"/>
</dbReference>
<evidence type="ECO:0000256" key="1">
    <source>
        <dbReference type="SAM" id="MobiDB-lite"/>
    </source>
</evidence>
<keyword evidence="4" id="KW-1185">Reference proteome</keyword>
<organism evidence="3 4">
    <name type="scientific">Rhodocytophaga rosea</name>
    <dbReference type="NCBI Taxonomy" id="2704465"/>
    <lineage>
        <taxon>Bacteria</taxon>
        <taxon>Pseudomonadati</taxon>
        <taxon>Bacteroidota</taxon>
        <taxon>Cytophagia</taxon>
        <taxon>Cytophagales</taxon>
        <taxon>Rhodocytophagaceae</taxon>
        <taxon>Rhodocytophaga</taxon>
    </lineage>
</organism>
<name>A0A6C0GD84_9BACT</name>
<evidence type="ECO:0000256" key="2">
    <source>
        <dbReference type="SAM" id="SignalP"/>
    </source>
</evidence>
<protein>
    <recommendedName>
        <fullName evidence="5">DUF4595 domain-containing protein</fullName>
    </recommendedName>
</protein>
<gene>
    <name evidence="3" type="ORF">GXP67_03890</name>
</gene>
<evidence type="ECO:0000313" key="4">
    <source>
        <dbReference type="Proteomes" id="UP000480178"/>
    </source>
</evidence>
<feature type="region of interest" description="Disordered" evidence="1">
    <location>
        <begin position="338"/>
        <end position="359"/>
    </location>
</feature>
<feature type="compositionally biased region" description="Polar residues" evidence="1">
    <location>
        <begin position="342"/>
        <end position="359"/>
    </location>
</feature>
<dbReference type="PROSITE" id="PS51257">
    <property type="entry name" value="PROKAR_LIPOPROTEIN"/>
    <property type="match status" value="1"/>
</dbReference>
<dbReference type="EMBL" id="CP048222">
    <property type="protein sequence ID" value="QHT65867.1"/>
    <property type="molecule type" value="Genomic_DNA"/>
</dbReference>
<dbReference type="KEGG" id="rhoz:GXP67_03890"/>
<reference evidence="3 4" key="1">
    <citation type="submission" date="2020-01" db="EMBL/GenBank/DDBJ databases">
        <authorList>
            <person name="Kim M.K."/>
        </authorList>
    </citation>
    <scope>NUCLEOTIDE SEQUENCE [LARGE SCALE GENOMIC DNA]</scope>
    <source>
        <strain evidence="3 4">172606-1</strain>
    </source>
</reference>
<feature type="chain" id="PRO_5025531564" description="DUF4595 domain-containing protein" evidence="2">
    <location>
        <begin position="24"/>
        <end position="359"/>
    </location>
</feature>
<proteinExistence type="predicted"/>
<accession>A0A6C0GD84</accession>
<dbReference type="RefSeq" id="WP_162441944.1">
    <property type="nucleotide sequence ID" value="NZ_CP048222.1"/>
</dbReference>